<evidence type="ECO:0000313" key="4">
    <source>
        <dbReference type="Proteomes" id="UP000296159"/>
    </source>
</evidence>
<dbReference type="SMART" id="SM00900">
    <property type="entry name" value="FMN_bind"/>
    <property type="match status" value="1"/>
</dbReference>
<dbReference type="EMBL" id="QDKH01000024">
    <property type="protein sequence ID" value="PWC12148.1"/>
    <property type="molecule type" value="Genomic_DNA"/>
</dbReference>
<proteinExistence type="predicted"/>
<dbReference type="Pfam" id="PF04205">
    <property type="entry name" value="FMN_bind"/>
    <property type="match status" value="1"/>
</dbReference>
<dbReference type="GO" id="GO:0010181">
    <property type="term" value="F:FMN binding"/>
    <property type="evidence" value="ECO:0007669"/>
    <property type="project" value="InterPro"/>
</dbReference>
<name>A0A2U1TRW9_9GAMM</name>
<feature type="domain" description="FMN-binding" evidence="2">
    <location>
        <begin position="41"/>
        <end position="133"/>
    </location>
</feature>
<evidence type="ECO:0000256" key="1">
    <source>
        <dbReference type="SAM" id="SignalP"/>
    </source>
</evidence>
<feature type="signal peptide" evidence="1">
    <location>
        <begin position="1"/>
        <end position="20"/>
    </location>
</feature>
<gene>
    <name evidence="3" type="ORF">DDT56_18060</name>
</gene>
<dbReference type="InterPro" id="IPR017058">
    <property type="entry name" value="Major_M_immunogen_Tpp15_prd"/>
</dbReference>
<dbReference type="RefSeq" id="WP_136167804.1">
    <property type="nucleotide sequence ID" value="NZ_KZ819088.1"/>
</dbReference>
<dbReference type="PIRSF" id="PIRSF036531">
    <property type="entry name" value="Tpp15_prd"/>
    <property type="match status" value="1"/>
</dbReference>
<comment type="caution">
    <text evidence="3">The sequence shown here is derived from an EMBL/GenBank/DDBJ whole genome shotgun (WGS) entry which is preliminary data.</text>
</comment>
<dbReference type="Proteomes" id="UP000296159">
    <property type="component" value="Unassembled WGS sequence"/>
</dbReference>
<keyword evidence="1" id="KW-0732">Signal</keyword>
<dbReference type="Gene3D" id="3.90.1010.20">
    <property type="match status" value="1"/>
</dbReference>
<keyword evidence="4" id="KW-1185">Reference proteome</keyword>
<dbReference type="GO" id="GO:0016020">
    <property type="term" value="C:membrane"/>
    <property type="evidence" value="ECO:0007669"/>
    <property type="project" value="InterPro"/>
</dbReference>
<dbReference type="InterPro" id="IPR007329">
    <property type="entry name" value="FMN-bd"/>
</dbReference>
<accession>A0A2U1TRW9</accession>
<organism evidence="3 4">
    <name type="scientific">Brenneria corticis</name>
    <dbReference type="NCBI Taxonomy" id="2173106"/>
    <lineage>
        <taxon>Bacteria</taxon>
        <taxon>Pseudomonadati</taxon>
        <taxon>Pseudomonadota</taxon>
        <taxon>Gammaproteobacteria</taxon>
        <taxon>Enterobacterales</taxon>
        <taxon>Pectobacteriaceae</taxon>
        <taxon>Brenneria</taxon>
    </lineage>
</organism>
<feature type="chain" id="PRO_5015476800" evidence="1">
    <location>
        <begin position="21"/>
        <end position="144"/>
    </location>
</feature>
<evidence type="ECO:0000259" key="2">
    <source>
        <dbReference type="SMART" id="SM00900"/>
    </source>
</evidence>
<reference evidence="3 4" key="1">
    <citation type="submission" date="2018-04" db="EMBL/GenBank/DDBJ databases">
        <title>Brenneria corticis sp.nov.</title>
        <authorList>
            <person name="Li Y."/>
        </authorList>
    </citation>
    <scope>NUCLEOTIDE SEQUENCE [LARGE SCALE GENOMIC DNA]</scope>
    <source>
        <strain evidence="3 4">CFCC 11842</strain>
    </source>
</reference>
<dbReference type="AlphaFoldDB" id="A0A2U1TRW9"/>
<sequence length="144" mass="15638">MQTKLLAGILTGLFAVTAFAADGIIKDGTYKAETINFDDHGWKPFVELTYKDGKIADVKFDYTSEQDGHLKTSDKEYGKKMASVAKTSPEVYTVKLAQSLLEKQNIEDVDGVTGATHSTEDFKILAGAAIENAKTGNTEIAKIE</sequence>
<evidence type="ECO:0000313" key="3">
    <source>
        <dbReference type="EMBL" id="PWC12148.1"/>
    </source>
</evidence>
<protein>
    <submittedName>
        <fullName evidence="3">FMN-binding protein</fullName>
    </submittedName>
</protein>